<dbReference type="Pfam" id="PF00335">
    <property type="entry name" value="Tetraspanin"/>
    <property type="match status" value="1"/>
</dbReference>
<dbReference type="SUPFAM" id="SSF48652">
    <property type="entry name" value="Tetraspanin"/>
    <property type="match status" value="1"/>
</dbReference>
<accession>A0A6G1SLF2</accession>
<dbReference type="Gene3D" id="1.10.1450.10">
    <property type="entry name" value="Tetraspanin"/>
    <property type="match status" value="1"/>
</dbReference>
<evidence type="ECO:0000313" key="7">
    <source>
        <dbReference type="EMBL" id="MDE51007.1"/>
    </source>
</evidence>
<feature type="compositionally biased region" description="Pro residues" evidence="5">
    <location>
        <begin position="287"/>
        <end position="296"/>
    </location>
</feature>
<protein>
    <recommendedName>
        <fullName evidence="8">CD63 antigen</fullName>
    </recommendedName>
</protein>
<feature type="transmembrane region" description="Helical" evidence="6">
    <location>
        <begin position="56"/>
        <end position="77"/>
    </location>
</feature>
<dbReference type="CDD" id="cd03127">
    <property type="entry name" value="tetraspanin_LEL"/>
    <property type="match status" value="1"/>
</dbReference>
<feature type="transmembrane region" description="Helical" evidence="6">
    <location>
        <begin position="84"/>
        <end position="103"/>
    </location>
</feature>
<feature type="region of interest" description="Disordered" evidence="5">
    <location>
        <begin position="271"/>
        <end position="296"/>
    </location>
</feature>
<reference evidence="7" key="1">
    <citation type="submission" date="2018-10" db="EMBL/GenBank/DDBJ databases">
        <title>Transcriptome assembly of Aceria tosichella (Wheat curl mite) Type 2.</title>
        <authorList>
            <person name="Scully E.D."/>
            <person name="Geib S.M."/>
            <person name="Palmer N.A."/>
            <person name="Gupta A.K."/>
            <person name="Sarath G."/>
            <person name="Tatineni S."/>
        </authorList>
    </citation>
    <scope>NUCLEOTIDE SEQUENCE</scope>
    <source>
        <strain evidence="7">LincolnNE</strain>
    </source>
</reference>
<dbReference type="EMBL" id="GGYP01006236">
    <property type="protein sequence ID" value="MDE51007.1"/>
    <property type="molecule type" value="Transcribed_RNA"/>
</dbReference>
<evidence type="ECO:0000256" key="5">
    <source>
        <dbReference type="SAM" id="MobiDB-lite"/>
    </source>
</evidence>
<gene>
    <name evidence="7" type="ORF">g.2680</name>
</gene>
<evidence type="ECO:0000256" key="6">
    <source>
        <dbReference type="SAM" id="Phobius"/>
    </source>
</evidence>
<feature type="transmembrane region" description="Helical" evidence="6">
    <location>
        <begin position="218"/>
        <end position="239"/>
    </location>
</feature>
<proteinExistence type="predicted"/>
<evidence type="ECO:0000256" key="2">
    <source>
        <dbReference type="ARBA" id="ARBA00022692"/>
    </source>
</evidence>
<feature type="transmembrane region" description="Helical" evidence="6">
    <location>
        <begin position="12"/>
        <end position="36"/>
    </location>
</feature>
<keyword evidence="4 6" id="KW-0472">Membrane</keyword>
<dbReference type="GO" id="GO:0016020">
    <property type="term" value="C:membrane"/>
    <property type="evidence" value="ECO:0007669"/>
    <property type="project" value="UniProtKB-SubCell"/>
</dbReference>
<evidence type="ECO:0000256" key="3">
    <source>
        <dbReference type="ARBA" id="ARBA00022989"/>
    </source>
</evidence>
<dbReference type="InterPro" id="IPR018499">
    <property type="entry name" value="Tetraspanin/Peripherin"/>
</dbReference>
<dbReference type="InterPro" id="IPR008952">
    <property type="entry name" value="Tetraspanin_EC2_sf"/>
</dbReference>
<dbReference type="AlphaFoldDB" id="A0A6G1SLF2"/>
<name>A0A6G1SLF2_9ACAR</name>
<evidence type="ECO:0000256" key="4">
    <source>
        <dbReference type="ARBA" id="ARBA00023136"/>
    </source>
</evidence>
<evidence type="ECO:0008006" key="8">
    <source>
        <dbReference type="Google" id="ProtNLM"/>
    </source>
</evidence>
<keyword evidence="2 6" id="KW-0812">Transmembrane</keyword>
<organism evidence="7">
    <name type="scientific">Aceria tosichella</name>
    <name type="common">wheat curl mite</name>
    <dbReference type="NCBI Taxonomy" id="561515"/>
    <lineage>
        <taxon>Eukaryota</taxon>
        <taxon>Metazoa</taxon>
        <taxon>Ecdysozoa</taxon>
        <taxon>Arthropoda</taxon>
        <taxon>Chelicerata</taxon>
        <taxon>Arachnida</taxon>
        <taxon>Acari</taxon>
        <taxon>Acariformes</taxon>
        <taxon>Trombidiformes</taxon>
        <taxon>Prostigmata</taxon>
        <taxon>Eupodina</taxon>
        <taxon>Eriophyoidea</taxon>
        <taxon>Eriophyidae</taxon>
        <taxon>Eriophyinae</taxon>
        <taxon>Aceriini</taxon>
        <taxon>Aceria</taxon>
    </lineage>
</organism>
<keyword evidence="3 6" id="KW-1133">Transmembrane helix</keyword>
<evidence type="ECO:0000256" key="1">
    <source>
        <dbReference type="ARBA" id="ARBA00004141"/>
    </source>
</evidence>
<sequence>MAGCVSGLCGCFTGTLLLLARAILFLNCVGMGIVWLDFIFSANKIDELGNSLSITLAEYIVAGLMLAACTIGIHATFTRDPTRLKIFALFISALALAQGVSVYGKYLAWSTDVANFNMTFKLAEPEYKWYTSNTNPSTEWVDKIQSRLGCCGIVNPHKEWDEYKPKSLAHDILPGSCCPHGETTTTPIGDDADSLCHLQFSYTDGCLVRYEEVMHFNLVWMTLGAVKLMILALLALCIAKPRDGPRLARGGPLNTQYTRFDGSVYVRRPQEQQPILSQKPPVYLLPNAPPPSYYSS</sequence>
<comment type="subcellular location">
    <subcellularLocation>
        <location evidence="1">Membrane</location>
        <topology evidence="1">Multi-pass membrane protein</topology>
    </subcellularLocation>
</comment>